<accession>A0ABT1Q6H7</accession>
<comment type="caution">
    <text evidence="1">The sequence shown here is derived from an EMBL/GenBank/DDBJ whole genome shotgun (WGS) entry which is preliminary data.</text>
</comment>
<dbReference type="EMBL" id="JANFQF010000001">
    <property type="protein sequence ID" value="MCQ4117841.1"/>
    <property type="molecule type" value="Genomic_DNA"/>
</dbReference>
<gene>
    <name evidence="1" type="ORF">NOF53_01385</name>
</gene>
<name>A0ABT1Q6H7_9NOCA</name>
<keyword evidence="2" id="KW-1185">Reference proteome</keyword>
<organism evidence="1 2">
    <name type="scientific">Rhodococcus tibetensis</name>
    <dbReference type="NCBI Taxonomy" id="2965064"/>
    <lineage>
        <taxon>Bacteria</taxon>
        <taxon>Bacillati</taxon>
        <taxon>Actinomycetota</taxon>
        <taxon>Actinomycetes</taxon>
        <taxon>Mycobacteriales</taxon>
        <taxon>Nocardiaceae</taxon>
        <taxon>Rhodococcus</taxon>
    </lineage>
</organism>
<proteinExistence type="predicted"/>
<dbReference type="Proteomes" id="UP001524501">
    <property type="component" value="Unassembled WGS sequence"/>
</dbReference>
<sequence length="62" mass="6679">MSAYGPRGTGCPERALYHHLRALSGARIVEQESRNHHRIAAAKVVPLLVITLAAADVGEHPL</sequence>
<protein>
    <submittedName>
        <fullName evidence="1">Uncharacterized protein</fullName>
    </submittedName>
</protein>
<evidence type="ECO:0000313" key="1">
    <source>
        <dbReference type="EMBL" id="MCQ4117841.1"/>
    </source>
</evidence>
<reference evidence="1 2" key="1">
    <citation type="submission" date="2022-07" db="EMBL/GenBank/DDBJ databases">
        <title>Degradation activity of malathion, p-nitrophenol and potential low-temperature adaptation strategy of Rhodococcus sp. FXJ9.536.</title>
        <authorList>
            <person name="Huang J."/>
            <person name="Huang Y."/>
        </authorList>
    </citation>
    <scope>NUCLEOTIDE SEQUENCE [LARGE SCALE GENOMIC DNA]</scope>
    <source>
        <strain evidence="1 2">FXJ9.536</strain>
    </source>
</reference>
<evidence type="ECO:0000313" key="2">
    <source>
        <dbReference type="Proteomes" id="UP001524501"/>
    </source>
</evidence>